<evidence type="ECO:0000313" key="1">
    <source>
        <dbReference type="EMBL" id="KKM98948.1"/>
    </source>
</evidence>
<accession>A0A0F9LZV6</accession>
<sequence length="120" mass="13478">MSATDELEHYMTACSGLRAENARLQTALTEAEIHLKAARWVLEMDDPRLLKALQTIERLIAERDGYKALAERRKEALEVLEWLPEDDGEWAECPCCGSAKLNGHIPDGCQLRAAIEEEGK</sequence>
<protein>
    <submittedName>
        <fullName evidence="1">Uncharacterized protein</fullName>
    </submittedName>
</protein>
<name>A0A0F9LZV6_9ZZZZ</name>
<reference evidence="1" key="1">
    <citation type="journal article" date="2015" name="Nature">
        <title>Complex archaea that bridge the gap between prokaryotes and eukaryotes.</title>
        <authorList>
            <person name="Spang A."/>
            <person name="Saw J.H."/>
            <person name="Jorgensen S.L."/>
            <person name="Zaremba-Niedzwiedzka K."/>
            <person name="Martijn J."/>
            <person name="Lind A.E."/>
            <person name="van Eijk R."/>
            <person name="Schleper C."/>
            <person name="Guy L."/>
            <person name="Ettema T.J."/>
        </authorList>
    </citation>
    <scope>NUCLEOTIDE SEQUENCE</scope>
</reference>
<dbReference type="EMBL" id="LAZR01005558">
    <property type="protein sequence ID" value="KKM98948.1"/>
    <property type="molecule type" value="Genomic_DNA"/>
</dbReference>
<gene>
    <name evidence="1" type="ORF">LCGC14_1152870</name>
</gene>
<dbReference type="AlphaFoldDB" id="A0A0F9LZV6"/>
<proteinExistence type="predicted"/>
<organism evidence="1">
    <name type="scientific">marine sediment metagenome</name>
    <dbReference type="NCBI Taxonomy" id="412755"/>
    <lineage>
        <taxon>unclassified sequences</taxon>
        <taxon>metagenomes</taxon>
        <taxon>ecological metagenomes</taxon>
    </lineage>
</organism>
<comment type="caution">
    <text evidence="1">The sequence shown here is derived from an EMBL/GenBank/DDBJ whole genome shotgun (WGS) entry which is preliminary data.</text>
</comment>